<name>A0A6H0Y1A1_9PEZI</name>
<dbReference type="PANTHER" id="PTHR37315">
    <property type="entry name" value="UPF0311 PROTEIN BLR7842"/>
    <property type="match status" value="1"/>
</dbReference>
<dbReference type="Gene3D" id="2.40.160.20">
    <property type="match status" value="1"/>
</dbReference>
<protein>
    <submittedName>
        <fullName evidence="1">Uncharacterized protein</fullName>
    </submittedName>
</protein>
<proteinExistence type="predicted"/>
<dbReference type="OrthoDB" id="2544694at2759"/>
<reference evidence="1 2" key="1">
    <citation type="journal article" date="2016" name="Sci. Rep.">
        <title>Peltaster fructicola genome reveals evolution from an invasive phytopathogen to an ectophytic parasite.</title>
        <authorList>
            <person name="Xu C."/>
            <person name="Chen H."/>
            <person name="Gleason M.L."/>
            <person name="Xu J.R."/>
            <person name="Liu H."/>
            <person name="Zhang R."/>
            <person name="Sun G."/>
        </authorList>
    </citation>
    <scope>NUCLEOTIDE SEQUENCE [LARGE SCALE GENOMIC DNA]</scope>
    <source>
        <strain evidence="1 2">LNHT1506</strain>
    </source>
</reference>
<dbReference type="PANTHER" id="PTHR37315:SF1">
    <property type="entry name" value="UPF0311 PROTEIN BLR7842"/>
    <property type="match status" value="1"/>
</dbReference>
<accession>A0A6H0Y1A1</accession>
<evidence type="ECO:0000313" key="2">
    <source>
        <dbReference type="Proteomes" id="UP000503462"/>
    </source>
</evidence>
<organism evidence="1 2">
    <name type="scientific">Peltaster fructicola</name>
    <dbReference type="NCBI Taxonomy" id="286661"/>
    <lineage>
        <taxon>Eukaryota</taxon>
        <taxon>Fungi</taxon>
        <taxon>Dikarya</taxon>
        <taxon>Ascomycota</taxon>
        <taxon>Pezizomycotina</taxon>
        <taxon>Dothideomycetes</taxon>
        <taxon>Dothideomycetes incertae sedis</taxon>
        <taxon>Peltaster</taxon>
    </lineage>
</organism>
<evidence type="ECO:0000313" key="1">
    <source>
        <dbReference type="EMBL" id="QIX00685.1"/>
    </source>
</evidence>
<dbReference type="InterPro" id="IPR020915">
    <property type="entry name" value="UPF0311"/>
</dbReference>
<gene>
    <name evidence="1" type="ORF">AMS68_006202</name>
</gene>
<dbReference type="AlphaFoldDB" id="A0A6H0Y1A1"/>
<keyword evidence="2" id="KW-1185">Reference proteome</keyword>
<sequence>MPTSDQDLALSAESAASKLSLPQPSLALDFRISVKLNPKISVGSGPWGVRNWISFTGGEWSATWAKGTVVSGGQDSQIVLPESGHVFVDTSYLLQTDDKDPAYITIKTNGWRTGSKQVMDRLADPALADDVKPDEYSFRLSIRLETGDARYKDKINTGLWIGSAARLGSEVVYDAYRVS</sequence>
<dbReference type="Proteomes" id="UP000503462">
    <property type="component" value="Chromosome 4"/>
</dbReference>
<dbReference type="EMBL" id="CP051142">
    <property type="protein sequence ID" value="QIX00685.1"/>
    <property type="molecule type" value="Genomic_DNA"/>
</dbReference>
<dbReference type="Pfam" id="PF11578">
    <property type="entry name" value="DUF3237"/>
    <property type="match status" value="1"/>
</dbReference>